<evidence type="ECO:0000313" key="2">
    <source>
        <dbReference type="EMBL" id="MBE1459565.1"/>
    </source>
</evidence>
<name>A0ABR9HKK6_9ACTN</name>
<dbReference type="Pfam" id="PF13546">
    <property type="entry name" value="DDE_5"/>
    <property type="match status" value="1"/>
</dbReference>
<evidence type="ECO:0000259" key="1">
    <source>
        <dbReference type="Pfam" id="PF13546"/>
    </source>
</evidence>
<evidence type="ECO:0000313" key="3">
    <source>
        <dbReference type="Proteomes" id="UP000598217"/>
    </source>
</evidence>
<feature type="domain" description="Transposase IS701-like DDE" evidence="1">
    <location>
        <begin position="2"/>
        <end position="75"/>
    </location>
</feature>
<sequence length="98" mass="10483">MVLVVDGTGDVKKGASTVGVIHQYPVTAGGIENRRGAVYLAYTAPAGHALIEGRLYLPRVRPDDPERLRAAGAGARGERFHDWALVDDRTDGAGVRRC</sequence>
<organism evidence="2 3">
    <name type="scientific">Nocardiopsis terrae</name>
    <dbReference type="NCBI Taxonomy" id="372655"/>
    <lineage>
        <taxon>Bacteria</taxon>
        <taxon>Bacillati</taxon>
        <taxon>Actinomycetota</taxon>
        <taxon>Actinomycetes</taxon>
        <taxon>Streptosporangiales</taxon>
        <taxon>Nocardiopsidaceae</taxon>
        <taxon>Nocardiopsis</taxon>
    </lineage>
</organism>
<dbReference type="Proteomes" id="UP000598217">
    <property type="component" value="Unassembled WGS sequence"/>
</dbReference>
<gene>
    <name evidence="2" type="ORF">H4W79_003779</name>
</gene>
<dbReference type="EMBL" id="JADBDY010000001">
    <property type="protein sequence ID" value="MBE1459565.1"/>
    <property type="molecule type" value="Genomic_DNA"/>
</dbReference>
<dbReference type="InterPro" id="IPR038721">
    <property type="entry name" value="IS701-like_DDE_dom"/>
</dbReference>
<protein>
    <submittedName>
        <fullName evidence="2">SRSO17 transposase</fullName>
    </submittedName>
</protein>
<reference evidence="2 3" key="1">
    <citation type="submission" date="2020-10" db="EMBL/GenBank/DDBJ databases">
        <title>Sequencing the genomes of 1000 actinobacteria strains.</title>
        <authorList>
            <person name="Klenk H.-P."/>
        </authorList>
    </citation>
    <scope>NUCLEOTIDE SEQUENCE [LARGE SCALE GENOMIC DNA]</scope>
    <source>
        <strain evidence="2 3">DSM 45157</strain>
    </source>
</reference>
<comment type="caution">
    <text evidence="2">The sequence shown here is derived from an EMBL/GenBank/DDBJ whole genome shotgun (WGS) entry which is preliminary data.</text>
</comment>
<accession>A0ABR9HKK6</accession>
<proteinExistence type="predicted"/>
<keyword evidence="3" id="KW-1185">Reference proteome</keyword>